<dbReference type="WBParaSite" id="SMTH1_68270.1">
    <property type="protein sequence ID" value="SMTH1_68270.1"/>
    <property type="gene ID" value="SMTH1_68270"/>
</dbReference>
<dbReference type="Proteomes" id="UP000050791">
    <property type="component" value="Unassembled WGS sequence"/>
</dbReference>
<reference evidence="2" key="1">
    <citation type="submission" date="2023-11" db="UniProtKB">
        <authorList>
            <consortium name="WormBaseParasite"/>
        </authorList>
    </citation>
    <scope>IDENTIFICATION</scope>
</reference>
<evidence type="ECO:0000313" key="1">
    <source>
        <dbReference type="Proteomes" id="UP000050791"/>
    </source>
</evidence>
<proteinExistence type="predicted"/>
<evidence type="ECO:0000313" key="2">
    <source>
        <dbReference type="WBParaSite" id="SMTH1_68270.1"/>
    </source>
</evidence>
<name>A0AA85BPM6_9TREM</name>
<organism evidence="1 2">
    <name type="scientific">Schistosoma mattheei</name>
    <dbReference type="NCBI Taxonomy" id="31246"/>
    <lineage>
        <taxon>Eukaryota</taxon>
        <taxon>Metazoa</taxon>
        <taxon>Spiralia</taxon>
        <taxon>Lophotrochozoa</taxon>
        <taxon>Platyhelminthes</taxon>
        <taxon>Trematoda</taxon>
        <taxon>Digenea</taxon>
        <taxon>Strigeidida</taxon>
        <taxon>Schistosomatoidea</taxon>
        <taxon>Schistosomatidae</taxon>
        <taxon>Schistosoma</taxon>
    </lineage>
</organism>
<sequence>MMSKVTCSFSKRPTYNQWVSAGLLQLIEARQSTPGDRGFEYKRKLLLSEIVQPLRKDREAWWSERANELVAAAAFGNCRKLFQLIQVTGSKKSGVNETVCEDDGIPITKSTDTLNNGQSFLRGSLTGLLLRTPRSVCPSLHSL</sequence>
<dbReference type="AlphaFoldDB" id="A0AA85BPM6"/>
<protein>
    <submittedName>
        <fullName evidence="2">Uncharacterized protein</fullName>
    </submittedName>
</protein>
<accession>A0AA85BPM6</accession>